<dbReference type="EMBL" id="CACRST010000022">
    <property type="protein sequence ID" value="VYT21112.1"/>
    <property type="molecule type" value="Genomic_DNA"/>
</dbReference>
<protein>
    <submittedName>
        <fullName evidence="1">Uncharacterized protein</fullName>
    </submittedName>
</protein>
<dbReference type="AlphaFoldDB" id="A0A6N2UWJ5"/>
<dbReference type="RefSeq" id="WP_156354720.1">
    <property type="nucleotide sequence ID" value="NZ_CACRST010000022.1"/>
</dbReference>
<reference evidence="1" key="1">
    <citation type="submission" date="2019-11" db="EMBL/GenBank/DDBJ databases">
        <authorList>
            <person name="Feng L."/>
        </authorList>
    </citation>
    <scope>NUCLEOTIDE SEQUENCE</scope>
    <source>
        <strain evidence="1">BgluceraseaLFYP119</strain>
    </source>
</reference>
<name>A0A6N2UWJ5_9FIRM</name>
<organism evidence="1">
    <name type="scientific">Blautia glucerasea</name>
    <dbReference type="NCBI Taxonomy" id="536633"/>
    <lineage>
        <taxon>Bacteria</taxon>
        <taxon>Bacillati</taxon>
        <taxon>Bacillota</taxon>
        <taxon>Clostridia</taxon>
        <taxon>Lachnospirales</taxon>
        <taxon>Lachnospiraceae</taxon>
        <taxon>Blautia</taxon>
    </lineage>
</organism>
<sequence>MNRGNVSFTFLDRVKEVELNIEDGRWQSALALALTLPDICGGIAFPDIVKRYRDGRIMLDRQKNPTRDVGAQYVRWFDEYAGDFFKISPEDAAPYICGERCWQLRCEYLHQNKGFLNDKNQSNVRFHLGINCGTSVCQAEKSAYLPDDSDIRIDIEQFCIRMCRATRSYYDAANKEKDFSLYNTPVLDFIQVRQGTRTNPLIAVLCKNQTYANGIRLALKQISEQVLAFDTPEEARKTLGKRKPVIWIVADETSKKKTPSWKESGNRPVILLTKHTSKISLTEENKGKLRTLKLPVMPEDLRNAVNACLR</sequence>
<accession>A0A6N2UWJ5</accession>
<gene>
    <name evidence="1" type="ORF">BGLFYP119_02279</name>
</gene>
<evidence type="ECO:0000313" key="1">
    <source>
        <dbReference type="EMBL" id="VYT21112.1"/>
    </source>
</evidence>
<proteinExistence type="predicted"/>